<feature type="region of interest" description="Disordered" evidence="1">
    <location>
        <begin position="27"/>
        <end position="68"/>
    </location>
</feature>
<proteinExistence type="predicted"/>
<evidence type="ECO:0000313" key="2">
    <source>
        <dbReference type="EMBL" id="TRM57213.1"/>
    </source>
</evidence>
<reference evidence="3" key="2">
    <citation type="submission" date="2019-06" db="EMBL/GenBank/DDBJ databases">
        <authorList>
            <consortium name="DOE Joint Genome Institute"/>
            <person name="Ahrendt S.R."/>
            <person name="Cantor M.N."/>
            <person name="Hua S.X."/>
        </authorList>
    </citation>
    <scope>NUCLEOTIDE SEQUENCE</scope>
    <source>
        <strain evidence="3">NL-1724</strain>
    </source>
</reference>
<reference evidence="3 4" key="1">
    <citation type="journal article" date="2019" name="New Phytol.">
        <title>Comparative genomics reveals unique wood-decay strategies and fruiting body development in the Schizophyllaceae.</title>
        <authorList>
            <person name="Almasi E."/>
            <person name="Sahu N."/>
            <person name="Krizsan K."/>
            <person name="Balint B."/>
            <person name="Kovacs G.M."/>
            <person name="Kiss B."/>
            <person name="Cseklye J."/>
            <person name="Drula E."/>
            <person name="Henrissat B."/>
            <person name="Nagy I."/>
            <person name="Chovatia M."/>
            <person name="Adam C."/>
            <person name="LaButti K."/>
            <person name="Lipzen A."/>
            <person name="Riley R."/>
            <person name="Grigoriev I.V."/>
            <person name="Nagy L.G."/>
        </authorList>
    </citation>
    <scope>NUCLEOTIDE SEQUENCE [LARGE SCALE GENOMIC DNA]</scope>
    <source>
        <strain evidence="3 4">NL-1724</strain>
    </source>
</reference>
<name>A0A550CDX2_9AGAR</name>
<accession>A0A550CDX2</accession>
<evidence type="ECO:0000256" key="1">
    <source>
        <dbReference type="SAM" id="MobiDB-lite"/>
    </source>
</evidence>
<keyword evidence="4" id="KW-1185">Reference proteome</keyword>
<dbReference type="InterPro" id="IPR021109">
    <property type="entry name" value="Peptidase_aspartic_dom_sf"/>
</dbReference>
<organism evidence="3 4">
    <name type="scientific">Schizophyllum amplum</name>
    <dbReference type="NCBI Taxonomy" id="97359"/>
    <lineage>
        <taxon>Eukaryota</taxon>
        <taxon>Fungi</taxon>
        <taxon>Dikarya</taxon>
        <taxon>Basidiomycota</taxon>
        <taxon>Agaricomycotina</taxon>
        <taxon>Agaricomycetes</taxon>
        <taxon>Agaricomycetidae</taxon>
        <taxon>Agaricales</taxon>
        <taxon>Schizophyllaceae</taxon>
        <taxon>Schizophyllum</taxon>
    </lineage>
</organism>
<gene>
    <name evidence="3" type="ORF">BD626DRAFT_497263</name>
    <name evidence="2" type="ORF">BD626DRAFT_515832</name>
</gene>
<evidence type="ECO:0000313" key="3">
    <source>
        <dbReference type="EMBL" id="TRM62998.1"/>
    </source>
</evidence>
<dbReference type="AlphaFoldDB" id="A0A550CDX2"/>
<dbReference type="EMBL" id="VDMD01000011">
    <property type="protein sequence ID" value="TRM62998.1"/>
    <property type="molecule type" value="Genomic_DNA"/>
</dbReference>
<dbReference type="Proteomes" id="UP000320762">
    <property type="component" value="Unassembled WGS sequence"/>
</dbReference>
<sequence length="518" mass="57362">MRIAFSYGLQSPTTVTWDTPVPYQSSSALGSVKPSTNRHARASGAPPSGAHPQVPYGIYPPPVDRSPPPTSSRIFVQMEVDHGTSARWGGRMPLDEATGDAVVTENDNPAFLTMFVAPGRWPGRQPANLPYIRLSVDIAATPLWTMAHDYEVAHVDPLYIANGGHAVDMWEKEQHPVPRTPNYPSHFLDGSKYFYVPVAAPMSIATHRPGSRAPGLIVLDNYKYRLATHCSTLLLSLGEIGGGLGFAPQLHCDYNRERSVSLPAAGQTLINQLRSVNLVTHFAKAFVISPASFQDKQNGEPHLWIGVADWPTITNHPLLSWHSFDIREEVSLRVFPAPGQQIERWALKLVEINIIKHGVLKEKLFAGSRIAVLDTAASLTYLPSDVINKMADGTSRTKVVRHAARARGNDAKYTLRPKDIDKDDLLELGFVDLKGGIGRVLVAPLREALTHRNARDGEGYLLATYPMESKLRNLKHPIIGMNWLRFLWQSYRENLPASAEVLLVPSFSKYKPGHHRAF</sequence>
<evidence type="ECO:0000313" key="4">
    <source>
        <dbReference type="Proteomes" id="UP000320762"/>
    </source>
</evidence>
<dbReference type="Gene3D" id="2.40.70.10">
    <property type="entry name" value="Acid Proteases"/>
    <property type="match status" value="1"/>
</dbReference>
<comment type="caution">
    <text evidence="3">The sequence shown here is derived from an EMBL/GenBank/DDBJ whole genome shotgun (WGS) entry which is preliminary data.</text>
</comment>
<protein>
    <recommendedName>
        <fullName evidence="5">Aspartic peptidase domain-containing protein</fullName>
    </recommendedName>
</protein>
<evidence type="ECO:0008006" key="5">
    <source>
        <dbReference type="Google" id="ProtNLM"/>
    </source>
</evidence>
<feature type="compositionally biased region" description="Pro residues" evidence="1">
    <location>
        <begin position="58"/>
        <end position="68"/>
    </location>
</feature>
<dbReference type="EMBL" id="VDMD01000051">
    <property type="protein sequence ID" value="TRM57213.1"/>
    <property type="molecule type" value="Genomic_DNA"/>
</dbReference>